<feature type="region of interest" description="Disordered" evidence="17">
    <location>
        <begin position="55"/>
        <end position="290"/>
    </location>
</feature>
<keyword evidence="10" id="KW-0498">Mitosis</keyword>
<feature type="domain" description="Inner centromere protein ARK-binding" evidence="18">
    <location>
        <begin position="764"/>
        <end position="820"/>
    </location>
</feature>
<evidence type="ECO:0000256" key="9">
    <source>
        <dbReference type="ARBA" id="ARBA00022701"/>
    </source>
</evidence>
<evidence type="ECO:0000256" key="4">
    <source>
        <dbReference type="ARBA" id="ARBA00004629"/>
    </source>
</evidence>
<evidence type="ECO:0000256" key="15">
    <source>
        <dbReference type="ARBA" id="ARBA00023306"/>
    </source>
</evidence>
<evidence type="ECO:0000259" key="18">
    <source>
        <dbReference type="Pfam" id="PF03941"/>
    </source>
</evidence>
<organism evidence="20 21">
    <name type="scientific">Loxia curvirostra</name>
    <name type="common">Red crossbill</name>
    <dbReference type="NCBI Taxonomy" id="64802"/>
    <lineage>
        <taxon>Eukaryota</taxon>
        <taxon>Metazoa</taxon>
        <taxon>Chordata</taxon>
        <taxon>Craniata</taxon>
        <taxon>Vertebrata</taxon>
        <taxon>Euteleostomi</taxon>
        <taxon>Archelosauria</taxon>
        <taxon>Archosauria</taxon>
        <taxon>Dinosauria</taxon>
        <taxon>Saurischia</taxon>
        <taxon>Theropoda</taxon>
        <taxon>Coelurosauria</taxon>
        <taxon>Aves</taxon>
        <taxon>Neognathae</taxon>
        <taxon>Neoaves</taxon>
        <taxon>Telluraves</taxon>
        <taxon>Australaves</taxon>
        <taxon>Passeriformes</taxon>
        <taxon>Passeroidea</taxon>
        <taxon>Fringillidae</taxon>
        <taxon>Carduelinae</taxon>
        <taxon>Loxia</taxon>
    </lineage>
</organism>
<keyword evidence="14" id="KW-0539">Nucleus</keyword>
<dbReference type="Gene3D" id="1.20.5.3600">
    <property type="match status" value="1"/>
</dbReference>
<comment type="similarity">
    <text evidence="5">Belongs to the INCENP family.</text>
</comment>
<evidence type="ECO:0000256" key="13">
    <source>
        <dbReference type="ARBA" id="ARBA00023212"/>
    </source>
</evidence>
<protein>
    <submittedName>
        <fullName evidence="20">INCE protein</fullName>
    </submittedName>
</protein>
<evidence type="ECO:0000313" key="21">
    <source>
        <dbReference type="Proteomes" id="UP000564784"/>
    </source>
</evidence>
<dbReference type="GO" id="GO:0000776">
    <property type="term" value="C:kinetochore"/>
    <property type="evidence" value="ECO:0007669"/>
    <property type="project" value="UniProtKB-KW"/>
</dbReference>
<keyword evidence="21" id="KW-1185">Reference proteome</keyword>
<feature type="compositionally biased region" description="Polar residues" evidence="17">
    <location>
        <begin position="250"/>
        <end position="265"/>
    </location>
</feature>
<feature type="compositionally biased region" description="Low complexity" evidence="17">
    <location>
        <begin position="127"/>
        <end position="136"/>
    </location>
</feature>
<evidence type="ECO:0000256" key="14">
    <source>
        <dbReference type="ARBA" id="ARBA00023242"/>
    </source>
</evidence>
<dbReference type="GO" id="GO:0030496">
    <property type="term" value="C:midbody"/>
    <property type="evidence" value="ECO:0007669"/>
    <property type="project" value="UniProtKB-SubCell"/>
</dbReference>
<evidence type="ECO:0000256" key="10">
    <source>
        <dbReference type="ARBA" id="ARBA00022776"/>
    </source>
</evidence>
<dbReference type="GO" id="GO:1990385">
    <property type="term" value="C:meiotic spindle midzone"/>
    <property type="evidence" value="ECO:0007669"/>
    <property type="project" value="TreeGrafter"/>
</dbReference>
<comment type="subcellular location">
    <subcellularLocation>
        <location evidence="4">Chromosome</location>
        <location evidence="4">Centromere</location>
        <location evidence="4">Kinetochore</location>
    </subcellularLocation>
    <subcellularLocation>
        <location evidence="2">Cytoplasm</location>
        <location evidence="2">Cytoskeleton</location>
        <location evidence="2">Spindle</location>
    </subcellularLocation>
    <subcellularLocation>
        <location evidence="3">Midbody</location>
    </subcellularLocation>
    <subcellularLocation>
        <location evidence="1">Nucleus</location>
    </subcellularLocation>
</comment>
<evidence type="ECO:0000256" key="6">
    <source>
        <dbReference type="ARBA" id="ARBA00022454"/>
    </source>
</evidence>
<feature type="non-terminal residue" evidence="20">
    <location>
        <position position="840"/>
    </location>
</feature>
<evidence type="ECO:0000256" key="16">
    <source>
        <dbReference type="ARBA" id="ARBA00023328"/>
    </source>
</evidence>
<feature type="region of interest" description="Disordered" evidence="17">
    <location>
        <begin position="357"/>
        <end position="439"/>
    </location>
</feature>
<evidence type="ECO:0000256" key="1">
    <source>
        <dbReference type="ARBA" id="ARBA00004123"/>
    </source>
</evidence>
<dbReference type="Pfam" id="PF03941">
    <property type="entry name" value="INCENP_ARK-bind"/>
    <property type="match status" value="1"/>
</dbReference>
<feature type="compositionally biased region" description="Basic and acidic residues" evidence="17">
    <location>
        <begin position="103"/>
        <end position="120"/>
    </location>
</feature>
<keyword evidence="11" id="KW-0159">Chromosome partition</keyword>
<feature type="compositionally biased region" description="Polar residues" evidence="17">
    <location>
        <begin position="734"/>
        <end position="746"/>
    </location>
</feature>
<keyword evidence="9" id="KW-0493">Microtubule</keyword>
<dbReference type="GO" id="GO:0000281">
    <property type="term" value="P:mitotic cytokinesis"/>
    <property type="evidence" value="ECO:0007669"/>
    <property type="project" value="TreeGrafter"/>
</dbReference>
<name>A0A7K7I9I6_LOXCU</name>
<dbReference type="AlphaFoldDB" id="A0A7K7I9I6"/>
<dbReference type="GO" id="GO:0005874">
    <property type="term" value="C:microtubule"/>
    <property type="evidence" value="ECO:0007669"/>
    <property type="project" value="UniProtKB-KW"/>
</dbReference>
<dbReference type="InterPro" id="IPR022006">
    <property type="entry name" value="INCENP_N"/>
</dbReference>
<evidence type="ECO:0000256" key="5">
    <source>
        <dbReference type="ARBA" id="ARBA00010042"/>
    </source>
</evidence>
<evidence type="ECO:0000256" key="7">
    <source>
        <dbReference type="ARBA" id="ARBA00022490"/>
    </source>
</evidence>
<evidence type="ECO:0000256" key="8">
    <source>
        <dbReference type="ARBA" id="ARBA00022618"/>
    </source>
</evidence>
<evidence type="ECO:0000256" key="2">
    <source>
        <dbReference type="ARBA" id="ARBA00004186"/>
    </source>
</evidence>
<keyword evidence="13" id="KW-0206">Cytoskeleton</keyword>
<keyword evidence="8" id="KW-0132">Cell division</keyword>
<feature type="region of interest" description="Disordered" evidence="17">
    <location>
        <begin position="569"/>
        <end position="784"/>
    </location>
</feature>
<feature type="compositionally biased region" description="Polar residues" evidence="17">
    <location>
        <begin position="91"/>
        <end position="101"/>
    </location>
</feature>
<feature type="compositionally biased region" description="Polar residues" evidence="17">
    <location>
        <begin position="360"/>
        <end position="389"/>
    </location>
</feature>
<dbReference type="InterPro" id="IPR005635">
    <property type="entry name" value="Inner_centromere_prot_ARK-bd"/>
</dbReference>
<evidence type="ECO:0000256" key="3">
    <source>
        <dbReference type="ARBA" id="ARBA00004214"/>
    </source>
</evidence>
<evidence type="ECO:0000313" key="20">
    <source>
        <dbReference type="EMBL" id="NWY90847.1"/>
    </source>
</evidence>
<feature type="compositionally biased region" description="Basic and acidic residues" evidence="17">
    <location>
        <begin position="237"/>
        <end position="249"/>
    </location>
</feature>
<evidence type="ECO:0000256" key="12">
    <source>
        <dbReference type="ARBA" id="ARBA00022838"/>
    </source>
</evidence>
<dbReference type="EMBL" id="VZSM01000693">
    <property type="protein sequence ID" value="NWY90847.1"/>
    <property type="molecule type" value="Genomic_DNA"/>
</dbReference>
<keyword evidence="6" id="KW-0158">Chromosome</keyword>
<dbReference type="GO" id="GO:0051310">
    <property type="term" value="P:metaphase chromosome alignment"/>
    <property type="evidence" value="ECO:0007669"/>
    <property type="project" value="TreeGrafter"/>
</dbReference>
<dbReference type="GO" id="GO:0032133">
    <property type="term" value="C:chromosome passenger complex"/>
    <property type="evidence" value="ECO:0007669"/>
    <property type="project" value="TreeGrafter"/>
</dbReference>
<keyword evidence="15" id="KW-0131">Cell cycle</keyword>
<feature type="compositionally biased region" description="Basic and acidic residues" evidence="17">
    <location>
        <begin position="412"/>
        <end position="423"/>
    </location>
</feature>
<feature type="non-terminal residue" evidence="20">
    <location>
        <position position="1"/>
    </location>
</feature>
<evidence type="ECO:0000256" key="17">
    <source>
        <dbReference type="SAM" id="MobiDB-lite"/>
    </source>
</evidence>
<proteinExistence type="inferred from homology"/>
<dbReference type="Proteomes" id="UP000564784">
    <property type="component" value="Unassembled WGS sequence"/>
</dbReference>
<dbReference type="Pfam" id="PF12178">
    <property type="entry name" value="INCENP_N"/>
    <property type="match status" value="1"/>
</dbReference>
<feature type="compositionally biased region" description="Basic residues" evidence="17">
    <location>
        <begin position="60"/>
        <end position="70"/>
    </location>
</feature>
<keyword evidence="12" id="KW-0995">Kinetochore</keyword>
<feature type="compositionally biased region" description="Basic and acidic residues" evidence="17">
    <location>
        <begin position="584"/>
        <end position="601"/>
    </location>
</feature>
<accession>A0A7K7I9I6</accession>
<keyword evidence="16" id="KW-0137">Centromere</keyword>
<feature type="compositionally biased region" description="Basic and acidic residues" evidence="17">
    <location>
        <begin position="610"/>
        <end position="724"/>
    </location>
</feature>
<comment type="caution">
    <text evidence="20">The sequence shown here is derived from an EMBL/GenBank/DDBJ whole genome shotgun (WGS) entry which is preliminary data.</text>
</comment>
<dbReference type="GO" id="GO:0051257">
    <property type="term" value="P:meiotic spindle midzone assembly"/>
    <property type="evidence" value="ECO:0007669"/>
    <property type="project" value="TreeGrafter"/>
</dbReference>
<dbReference type="PANTHER" id="PTHR13142">
    <property type="entry name" value="INNER CENTROMERE PROTEIN"/>
    <property type="match status" value="1"/>
</dbReference>
<feature type="domain" description="Chromosome passenger complex (CPC) protein INCENP N-terminal" evidence="19">
    <location>
        <begin position="15"/>
        <end position="40"/>
    </location>
</feature>
<evidence type="ECO:0000259" key="19">
    <source>
        <dbReference type="Pfam" id="PF12178"/>
    </source>
</evidence>
<gene>
    <name evidence="20" type="primary">Incenp</name>
    <name evidence="20" type="ORF">LOXCUR_R05384</name>
</gene>
<dbReference type="GO" id="GO:0005634">
    <property type="term" value="C:nucleus"/>
    <property type="evidence" value="ECO:0007669"/>
    <property type="project" value="UniProtKB-SubCell"/>
</dbReference>
<sequence>AAVAARTMELPSEGDRRLAQFLRQVDETDMVWLDEIYEEAVKMFVSNYSEELELMPKTPSQKKRQRRKRVSALQEEPESGRKRLSRRRNGSSRPSVRSSQRFKNKENLELSRAEAKEDSPPLRVTRSRAAASARGSKVVPETPTALQASGKDPWVQSDHVGSAVPLQRSGAKPAELLPTSSGNSSPEEHGAPKSPLVPTAPELVVPCTPEASQAVAEPQPARAANVTIILSPGAGLKEGDGSPQDRSRAQEPSQPLRSSPGTPTGSRLSRRSVRRSLMGKPSLSRRTSLAEKYSLASKRESMIRASTARAAGKKRATQKRFVSSSSVDCEFGCHGGDSASWVFRTVSMCDCPETPLLFPQESQNPRMSLRSHTVSKHGQPQEQNSSGNSRGFGDSTLGSSHFGRLRKPSYKRAVDERYDHQQAEEGGLSPLRKKTPSPVLPASKVVRPFKTFLHTVQKNQLLMTPSSVGRNGVIKSFIRYNTPLQADPKEKERQKLETLRKKQEAEQLRRQKVEEEKKRRLGEAKLKREERLRKVLQARERAEEMEKERKRRIEQKIALFDEKTEKVREERLAEEKIKKRVAARKMEEAEARRRQEEEARRQRALQQEEEERRRRELMQRKKEEEQERARKIAEQRQAEQERERQLAAERELERKKEQERIQAEKLREQQERAARLQKEEAAAKERLRMETEKKEREQQMLAEKKRQEEEQKKLSEEQKAKDSARAPLQENKENSPACNSYEMTPQSRKELKVPLTSSNDYGMDLNSDDSTDDESQPRKPVPAWATGNLLSQAVIRQYYNPPDVDALFGAIPSPKLEDIFYKKKPRYFKRTSSAVWNSPP</sequence>
<dbReference type="Gene3D" id="6.10.250.2990">
    <property type="match status" value="1"/>
</dbReference>
<dbReference type="OrthoDB" id="6123at2759"/>
<dbReference type="PANTHER" id="PTHR13142:SF1">
    <property type="entry name" value="INNER CENTROMERE PROTEIN"/>
    <property type="match status" value="1"/>
</dbReference>
<keyword evidence="7" id="KW-0963">Cytoplasm</keyword>
<evidence type="ECO:0000256" key="11">
    <source>
        <dbReference type="ARBA" id="ARBA00022829"/>
    </source>
</evidence>
<reference evidence="20 21" key="1">
    <citation type="submission" date="2019-09" db="EMBL/GenBank/DDBJ databases">
        <title>Bird 10,000 Genomes (B10K) Project - Family phase.</title>
        <authorList>
            <person name="Zhang G."/>
        </authorList>
    </citation>
    <scope>NUCLEOTIDE SEQUENCE [LARGE SCALE GENOMIC DNA]</scope>
    <source>
        <strain evidence="20">OUT-0011</strain>
        <tissue evidence="20">Muscle</tissue>
    </source>
</reference>